<comment type="caution">
    <text evidence="1">The sequence shown here is derived from an EMBL/GenBank/DDBJ whole genome shotgun (WGS) entry which is preliminary data.</text>
</comment>
<accession>A0A392SN05</accession>
<sequence length="65" mass="7135">MKRTKPKNESETGGWKTIAISNGDLRLTHCTFPLAEKTSCGKSCILYGCEGRAKRIKENCIATST</sequence>
<reference evidence="1 2" key="1">
    <citation type="journal article" date="2018" name="Front. Plant Sci.">
        <title>Red Clover (Trifolium pratense) and Zigzag Clover (T. medium) - A Picture of Genomic Similarities and Differences.</title>
        <authorList>
            <person name="Dluhosova J."/>
            <person name="Istvanek J."/>
            <person name="Nedelnik J."/>
            <person name="Repkova J."/>
        </authorList>
    </citation>
    <scope>NUCLEOTIDE SEQUENCE [LARGE SCALE GENOMIC DNA]</scope>
    <source>
        <strain evidence="2">cv. 10/8</strain>
        <tissue evidence="1">Leaf</tissue>
    </source>
</reference>
<feature type="non-terminal residue" evidence="1">
    <location>
        <position position="65"/>
    </location>
</feature>
<proteinExistence type="predicted"/>
<dbReference type="EMBL" id="LXQA010398709">
    <property type="protein sequence ID" value="MCI49266.1"/>
    <property type="molecule type" value="Genomic_DNA"/>
</dbReference>
<protein>
    <submittedName>
        <fullName evidence="1">Uncharacterized protein</fullName>
    </submittedName>
</protein>
<evidence type="ECO:0000313" key="1">
    <source>
        <dbReference type="EMBL" id="MCI49266.1"/>
    </source>
</evidence>
<organism evidence="1 2">
    <name type="scientific">Trifolium medium</name>
    <dbReference type="NCBI Taxonomy" id="97028"/>
    <lineage>
        <taxon>Eukaryota</taxon>
        <taxon>Viridiplantae</taxon>
        <taxon>Streptophyta</taxon>
        <taxon>Embryophyta</taxon>
        <taxon>Tracheophyta</taxon>
        <taxon>Spermatophyta</taxon>
        <taxon>Magnoliopsida</taxon>
        <taxon>eudicotyledons</taxon>
        <taxon>Gunneridae</taxon>
        <taxon>Pentapetalae</taxon>
        <taxon>rosids</taxon>
        <taxon>fabids</taxon>
        <taxon>Fabales</taxon>
        <taxon>Fabaceae</taxon>
        <taxon>Papilionoideae</taxon>
        <taxon>50 kb inversion clade</taxon>
        <taxon>NPAAA clade</taxon>
        <taxon>Hologalegina</taxon>
        <taxon>IRL clade</taxon>
        <taxon>Trifolieae</taxon>
        <taxon>Trifolium</taxon>
    </lineage>
</organism>
<dbReference type="Proteomes" id="UP000265520">
    <property type="component" value="Unassembled WGS sequence"/>
</dbReference>
<evidence type="ECO:0000313" key="2">
    <source>
        <dbReference type="Proteomes" id="UP000265520"/>
    </source>
</evidence>
<keyword evidence="2" id="KW-1185">Reference proteome</keyword>
<name>A0A392SN05_9FABA</name>
<dbReference type="AlphaFoldDB" id="A0A392SN05"/>